<sequence>MGTLAELVGVPLDVLEEFVRRRWGNTARYGPKIVPQNIEALKLGKQAAAESGFSLGELAPPEPPQYEQIFTNGNYALALGAVHAGLNFYVGYPISPATTILVWMEEQLVGDGQFVYQVSSEIEAINAIIGAGYGGAKSMTATAGPGFSLMSEGLGLAWMAEIPCVVVDVQRGGPATGLPTKTEQSNLFAALHPAHGDVSLPVIAPGTVEECFYAAVEAFNWAERYQGPVIVLSEHALSEREQNFRKPDLDSIPVENRTVYEGGNGYLRYEASELSPMPLPGSPGSYVANASEHDPWGDTTHLPQRHVEMTERRFSKLKLLEDGTYESQNIDAPVAVMPWGGSKGPSIEAYQQLIAGEVDVAWYFTMYLNPLPPMLLDELREKELVIVPELNYQGQFSSYLRSKGVRAESITQYTGLPFKVSDLVERISDRIAATRKERVAV</sequence>
<dbReference type="PANTHER" id="PTHR32154:SF20">
    <property type="entry name" value="2-OXOGLUTARATE OXIDOREDUCTASE SUBUNIT KORA"/>
    <property type="match status" value="1"/>
</dbReference>
<dbReference type="Proteomes" id="UP001174909">
    <property type="component" value="Unassembled WGS sequence"/>
</dbReference>
<dbReference type="Gene3D" id="3.40.50.920">
    <property type="match status" value="1"/>
</dbReference>
<dbReference type="EMBL" id="CASHTH010002173">
    <property type="protein sequence ID" value="CAI8025654.1"/>
    <property type="molecule type" value="Genomic_DNA"/>
</dbReference>
<proteinExistence type="predicted"/>
<dbReference type="Pfam" id="PF01855">
    <property type="entry name" value="POR_N"/>
    <property type="match status" value="1"/>
</dbReference>
<dbReference type="InterPro" id="IPR029061">
    <property type="entry name" value="THDP-binding"/>
</dbReference>
<dbReference type="FunFam" id="3.40.50.970:FF:000022">
    <property type="entry name" value="2-oxoglutarate ferredoxin oxidoreductase alpha subunit"/>
    <property type="match status" value="1"/>
</dbReference>
<evidence type="ECO:0000256" key="1">
    <source>
        <dbReference type="ARBA" id="ARBA00023002"/>
    </source>
</evidence>
<dbReference type="Gene3D" id="3.40.50.970">
    <property type="match status" value="1"/>
</dbReference>
<reference evidence="3" key="1">
    <citation type="submission" date="2023-03" db="EMBL/GenBank/DDBJ databases">
        <authorList>
            <person name="Steffen K."/>
            <person name="Cardenas P."/>
        </authorList>
    </citation>
    <scope>NUCLEOTIDE SEQUENCE</scope>
</reference>
<organism evidence="3 4">
    <name type="scientific">Geodia barretti</name>
    <name type="common">Barrett's horny sponge</name>
    <dbReference type="NCBI Taxonomy" id="519541"/>
    <lineage>
        <taxon>Eukaryota</taxon>
        <taxon>Metazoa</taxon>
        <taxon>Porifera</taxon>
        <taxon>Demospongiae</taxon>
        <taxon>Heteroscleromorpha</taxon>
        <taxon>Tetractinellida</taxon>
        <taxon>Astrophorina</taxon>
        <taxon>Geodiidae</taxon>
        <taxon>Geodia</taxon>
    </lineage>
</organism>
<dbReference type="CDD" id="cd07034">
    <property type="entry name" value="TPP_PYR_PFOR_IOR-alpha_like"/>
    <property type="match status" value="1"/>
</dbReference>
<protein>
    <submittedName>
        <fullName evidence="3">2-oxoacid:ferredoxin oxidoreductase 1, subunit alpha</fullName>
    </submittedName>
</protein>
<evidence type="ECO:0000313" key="4">
    <source>
        <dbReference type="Proteomes" id="UP001174909"/>
    </source>
</evidence>
<evidence type="ECO:0000259" key="2">
    <source>
        <dbReference type="Pfam" id="PF01855"/>
    </source>
</evidence>
<name>A0AA35SA12_GEOBA</name>
<dbReference type="AlphaFoldDB" id="A0AA35SA12"/>
<accession>A0AA35SA12</accession>
<dbReference type="InterPro" id="IPR050722">
    <property type="entry name" value="Pyruvate:ferred/Flavod_OxRd"/>
</dbReference>
<gene>
    <name evidence="3" type="ORF">GBAR_LOCUS14795</name>
</gene>
<dbReference type="PANTHER" id="PTHR32154">
    <property type="entry name" value="PYRUVATE-FLAVODOXIN OXIDOREDUCTASE-RELATED"/>
    <property type="match status" value="1"/>
</dbReference>
<feature type="domain" description="Pyruvate flavodoxin/ferredoxin oxidoreductase pyrimidine binding" evidence="2">
    <location>
        <begin position="80"/>
        <end position="294"/>
    </location>
</feature>
<evidence type="ECO:0000313" key="3">
    <source>
        <dbReference type="EMBL" id="CAI8025654.1"/>
    </source>
</evidence>
<dbReference type="GO" id="GO:0006979">
    <property type="term" value="P:response to oxidative stress"/>
    <property type="evidence" value="ECO:0007669"/>
    <property type="project" value="TreeGrafter"/>
</dbReference>
<dbReference type="SUPFAM" id="SSF52518">
    <property type="entry name" value="Thiamin diphosphate-binding fold (THDP-binding)"/>
    <property type="match status" value="1"/>
</dbReference>
<comment type="caution">
    <text evidence="3">The sequence shown here is derived from an EMBL/GenBank/DDBJ whole genome shotgun (WGS) entry which is preliminary data.</text>
</comment>
<dbReference type="InterPro" id="IPR009014">
    <property type="entry name" value="Transketo_C/PFOR_II"/>
</dbReference>
<keyword evidence="4" id="KW-1185">Reference proteome</keyword>
<dbReference type="InterPro" id="IPR002880">
    <property type="entry name" value="Pyrv_Fd/Flavodoxin_OxRdtase_N"/>
</dbReference>
<dbReference type="GO" id="GO:0016491">
    <property type="term" value="F:oxidoreductase activity"/>
    <property type="evidence" value="ECO:0007669"/>
    <property type="project" value="UniProtKB-KW"/>
</dbReference>
<keyword evidence="1" id="KW-0560">Oxidoreductase</keyword>